<keyword evidence="3 8" id="KW-0238">DNA-binding</keyword>
<dbReference type="Proteomes" id="UP000017836">
    <property type="component" value="Unassembled WGS sequence"/>
</dbReference>
<evidence type="ECO:0000256" key="5">
    <source>
        <dbReference type="ARBA" id="ARBA00023163"/>
    </source>
</evidence>
<keyword evidence="2 8" id="KW-0805">Transcription regulation</keyword>
<comment type="subunit">
    <text evidence="7">Heterotrimeric transcription factor composed of three components, NF-YA, NF-YB and NF-YC. NF-YB and NF-YC must interact and dimerize for NF-YA association and DNA binding.</text>
</comment>
<dbReference type="OMA" id="ERHQMSK"/>
<feature type="region of interest" description="Disordered" evidence="9">
    <location>
        <begin position="52"/>
        <end position="104"/>
    </location>
</feature>
<dbReference type="eggNOG" id="KOG1561">
    <property type="taxonomic scope" value="Eukaryota"/>
</dbReference>
<keyword evidence="11" id="KW-1185">Reference proteome</keyword>
<dbReference type="InterPro" id="IPR001289">
    <property type="entry name" value="NFYA"/>
</dbReference>
<accession>U5CZP7</accession>
<dbReference type="GO" id="GO:0016602">
    <property type="term" value="C:CCAAT-binding factor complex"/>
    <property type="evidence" value="ECO:0007669"/>
    <property type="project" value="InterPro"/>
</dbReference>
<dbReference type="PANTHER" id="PTHR12632">
    <property type="entry name" value="TRANSCRIPTION FACTOR NF-Y ALPHA-RELATED"/>
    <property type="match status" value="1"/>
</dbReference>
<proteinExistence type="inferred from homology"/>
<dbReference type="GO" id="GO:0003677">
    <property type="term" value="F:DNA binding"/>
    <property type="evidence" value="ECO:0007669"/>
    <property type="project" value="UniProtKB-KW"/>
</dbReference>
<gene>
    <name evidence="10" type="ORF">AMTR_s00048p00192930</name>
</gene>
<feature type="region of interest" description="Disordered" evidence="9">
    <location>
        <begin position="237"/>
        <end position="259"/>
    </location>
</feature>
<evidence type="ECO:0000256" key="3">
    <source>
        <dbReference type="ARBA" id="ARBA00023125"/>
    </source>
</evidence>
<dbReference type="AlphaFoldDB" id="U5CZP7"/>
<keyword evidence="6 8" id="KW-0539">Nucleus</keyword>
<comment type="function">
    <text evidence="8">Component of the sequence-specific heterotrimeric transcription factor (NF-Y) which specifically recognizes a 5'-CCAAT-3' box motif found in the promoters of its target genes.</text>
</comment>
<dbReference type="GO" id="GO:0006357">
    <property type="term" value="P:regulation of transcription by RNA polymerase II"/>
    <property type="evidence" value="ECO:0000318"/>
    <property type="project" value="GO_Central"/>
</dbReference>
<keyword evidence="4" id="KW-0010">Activator</keyword>
<organism evidence="10 11">
    <name type="scientific">Amborella trichopoda</name>
    <dbReference type="NCBI Taxonomy" id="13333"/>
    <lineage>
        <taxon>Eukaryota</taxon>
        <taxon>Viridiplantae</taxon>
        <taxon>Streptophyta</taxon>
        <taxon>Embryophyta</taxon>
        <taxon>Tracheophyta</taxon>
        <taxon>Spermatophyta</taxon>
        <taxon>Magnoliopsida</taxon>
        <taxon>Amborellales</taxon>
        <taxon>Amborellaceae</taxon>
        <taxon>Amborella</taxon>
    </lineage>
</organism>
<dbReference type="PRINTS" id="PR00616">
    <property type="entry name" value="CCAATSUBUNTB"/>
</dbReference>
<keyword evidence="5 8" id="KW-0804">Transcription</keyword>
<evidence type="ECO:0000256" key="7">
    <source>
        <dbReference type="ARBA" id="ARBA00025911"/>
    </source>
</evidence>
<dbReference type="Gene3D" id="6.10.250.2430">
    <property type="match status" value="1"/>
</dbReference>
<dbReference type="Pfam" id="PF02045">
    <property type="entry name" value="CBFB_NFYA"/>
    <property type="match status" value="1"/>
</dbReference>
<protein>
    <recommendedName>
        <fullName evidence="8">Nuclear transcription factor Y subunit</fullName>
    </recommendedName>
</protein>
<comment type="similarity">
    <text evidence="8">Belongs to the NFYA/HAP2 subunit family.</text>
</comment>
<dbReference type="GO" id="GO:0000981">
    <property type="term" value="F:DNA-binding transcription factor activity, RNA polymerase II-specific"/>
    <property type="evidence" value="ECO:0000318"/>
    <property type="project" value="GO_Central"/>
</dbReference>
<evidence type="ECO:0000256" key="9">
    <source>
        <dbReference type="SAM" id="MobiDB-lite"/>
    </source>
</evidence>
<dbReference type="HOGENOM" id="CLU_064594_1_0_1"/>
<evidence type="ECO:0000256" key="1">
    <source>
        <dbReference type="ARBA" id="ARBA00004123"/>
    </source>
</evidence>
<feature type="compositionally biased region" description="Polar residues" evidence="9">
    <location>
        <begin position="65"/>
        <end position="79"/>
    </location>
</feature>
<feature type="region of interest" description="Disordered" evidence="9">
    <location>
        <begin position="1"/>
        <end position="29"/>
    </location>
</feature>
<dbReference type="OrthoDB" id="1097733at2759"/>
<comment type="subcellular location">
    <subcellularLocation>
        <location evidence="1 8">Nucleus</location>
    </subcellularLocation>
</comment>
<sequence>MQKLTTNNSDLCSGHPTSPYTAKSSSWWNSSGIQVPKGKRCMTLNLEMDSSLSHPGSLKHLETSLPEQDSCSSQSTGQSEEAAGVIGGSGGFQGSSAQPVDDETGRKGLQTFMKAGLPAGPTEYFSPLPQMEYGHSFTHVPCPYMAASYFGGALAPYGSQTMLTSQTLGLQQTRMLLPLDWTEEPVYVNAKQYHAILRRRQSRAKLEAQNKLVKSRKPYLHESRHLHAMKRVRGRGGRFVNTKNNNKSEEANISSGAASLQAGSSASSEVLQPENANIGHGISEVSSSLVAYLPESGNGHDSFGEFFRHSNFRLSVYGSDSKQNSA</sequence>
<name>U5CZP7_AMBTC</name>
<reference evidence="11" key="1">
    <citation type="journal article" date="2013" name="Science">
        <title>The Amborella genome and the evolution of flowering plants.</title>
        <authorList>
            <consortium name="Amborella Genome Project"/>
        </authorList>
    </citation>
    <scope>NUCLEOTIDE SEQUENCE [LARGE SCALE GENOMIC DNA]</scope>
</reference>
<dbReference type="STRING" id="13333.U5CZP7"/>
<evidence type="ECO:0000256" key="8">
    <source>
        <dbReference type="RuleBase" id="RU367155"/>
    </source>
</evidence>
<evidence type="ECO:0000256" key="6">
    <source>
        <dbReference type="ARBA" id="ARBA00023242"/>
    </source>
</evidence>
<evidence type="ECO:0000313" key="11">
    <source>
        <dbReference type="Proteomes" id="UP000017836"/>
    </source>
</evidence>
<dbReference type="InterPro" id="IPR018362">
    <property type="entry name" value="CCAAT-binding_factor_CS"/>
</dbReference>
<dbReference type="EMBL" id="KI392502">
    <property type="protein sequence ID" value="ERN15634.1"/>
    <property type="molecule type" value="Genomic_DNA"/>
</dbReference>
<dbReference type="SMART" id="SM00521">
    <property type="entry name" value="CBF"/>
    <property type="match status" value="1"/>
</dbReference>
<evidence type="ECO:0000256" key="2">
    <source>
        <dbReference type="ARBA" id="ARBA00023015"/>
    </source>
</evidence>
<dbReference type="Gramene" id="ERN15634">
    <property type="protein sequence ID" value="ERN15634"/>
    <property type="gene ID" value="AMTR_s00048p00192930"/>
</dbReference>
<evidence type="ECO:0000256" key="4">
    <source>
        <dbReference type="ARBA" id="ARBA00023159"/>
    </source>
</evidence>
<evidence type="ECO:0000313" key="10">
    <source>
        <dbReference type="EMBL" id="ERN15634.1"/>
    </source>
</evidence>
<dbReference type="PROSITE" id="PS51152">
    <property type="entry name" value="NFYA_HAP2_2"/>
    <property type="match status" value="1"/>
</dbReference>
<dbReference type="PROSITE" id="PS00686">
    <property type="entry name" value="NFYA_HAP2_1"/>
    <property type="match status" value="1"/>
</dbReference>